<dbReference type="PANTHER" id="PTHR40942">
    <property type="match status" value="1"/>
</dbReference>
<dbReference type="Gene3D" id="1.10.760.10">
    <property type="entry name" value="Cytochrome c-like domain"/>
    <property type="match status" value="1"/>
</dbReference>
<dbReference type="GO" id="GO:0020037">
    <property type="term" value="F:heme binding"/>
    <property type="evidence" value="ECO:0007669"/>
    <property type="project" value="InterPro"/>
</dbReference>
<reference evidence="9 10" key="1">
    <citation type="submission" date="2019-07" db="EMBL/GenBank/DDBJ databases">
        <title>Draft genome for Aliikangiella sp. M105.</title>
        <authorList>
            <person name="Wang G."/>
        </authorList>
    </citation>
    <scope>NUCLEOTIDE SEQUENCE [LARGE SCALE GENOMIC DNA]</scope>
    <source>
        <strain evidence="9 10">M105</strain>
    </source>
</reference>
<feature type="region of interest" description="Disordered" evidence="7">
    <location>
        <begin position="35"/>
        <end position="54"/>
    </location>
</feature>
<dbReference type="EMBL" id="VIKS01000004">
    <property type="protein sequence ID" value="TQV88689.1"/>
    <property type="molecule type" value="Genomic_DNA"/>
</dbReference>
<evidence type="ECO:0000256" key="3">
    <source>
        <dbReference type="ARBA" id="ARBA00022723"/>
    </source>
</evidence>
<feature type="domain" description="Cytochrome c" evidence="8">
    <location>
        <begin position="51"/>
        <end position="133"/>
    </location>
</feature>
<keyword evidence="2 6" id="KW-0349">Heme</keyword>
<keyword evidence="5 6" id="KW-0408">Iron</keyword>
<dbReference type="InterPro" id="IPR002323">
    <property type="entry name" value="Cyt_CIE"/>
</dbReference>
<keyword evidence="1" id="KW-0813">Transport</keyword>
<evidence type="ECO:0000256" key="7">
    <source>
        <dbReference type="SAM" id="MobiDB-lite"/>
    </source>
</evidence>
<accession>A0A545UGW2</accession>
<evidence type="ECO:0000256" key="2">
    <source>
        <dbReference type="ARBA" id="ARBA00022617"/>
    </source>
</evidence>
<keyword evidence="4" id="KW-0249">Electron transport</keyword>
<dbReference type="PANTHER" id="PTHR40942:SF4">
    <property type="entry name" value="CYTOCHROME C5"/>
    <property type="match status" value="1"/>
</dbReference>
<evidence type="ECO:0000256" key="6">
    <source>
        <dbReference type="PROSITE-ProRule" id="PRU00433"/>
    </source>
</evidence>
<sequence length="136" mass="14228">MLIALLVACAGAVSAHHMEKESIQKRTKPSGEVYRVGDDVPVSKPPVVETSGPRSGEEVYTAKCAMCHGAGIAGAPKVGEASAWTDRIAQGNDILFEHAIKGYQGSAGFMPAKGGCADCSDEEVIAAVEHMLEMLK</sequence>
<dbReference type="InterPro" id="IPR009056">
    <property type="entry name" value="Cyt_c-like_dom"/>
</dbReference>
<dbReference type="SUPFAM" id="SSF46626">
    <property type="entry name" value="Cytochrome c"/>
    <property type="match status" value="1"/>
</dbReference>
<dbReference type="GO" id="GO:0009055">
    <property type="term" value="F:electron transfer activity"/>
    <property type="evidence" value="ECO:0007669"/>
    <property type="project" value="InterPro"/>
</dbReference>
<evidence type="ECO:0000313" key="10">
    <source>
        <dbReference type="Proteomes" id="UP000315439"/>
    </source>
</evidence>
<dbReference type="AlphaFoldDB" id="A0A545UGW2"/>
<dbReference type="Pfam" id="PF13442">
    <property type="entry name" value="Cytochrome_CBB3"/>
    <property type="match status" value="1"/>
</dbReference>
<evidence type="ECO:0000313" key="9">
    <source>
        <dbReference type="EMBL" id="TQV88689.1"/>
    </source>
</evidence>
<evidence type="ECO:0000256" key="1">
    <source>
        <dbReference type="ARBA" id="ARBA00022448"/>
    </source>
</evidence>
<organism evidence="9 10">
    <name type="scientific">Aliikangiella coralliicola</name>
    <dbReference type="NCBI Taxonomy" id="2592383"/>
    <lineage>
        <taxon>Bacteria</taxon>
        <taxon>Pseudomonadati</taxon>
        <taxon>Pseudomonadota</taxon>
        <taxon>Gammaproteobacteria</taxon>
        <taxon>Oceanospirillales</taxon>
        <taxon>Pleioneaceae</taxon>
        <taxon>Aliikangiella</taxon>
    </lineage>
</organism>
<dbReference type="PROSITE" id="PS51007">
    <property type="entry name" value="CYTC"/>
    <property type="match status" value="1"/>
</dbReference>
<dbReference type="InterPro" id="IPR036909">
    <property type="entry name" value="Cyt_c-like_dom_sf"/>
</dbReference>
<comment type="caution">
    <text evidence="9">The sequence shown here is derived from an EMBL/GenBank/DDBJ whole genome shotgun (WGS) entry which is preliminary data.</text>
</comment>
<keyword evidence="3 6" id="KW-0479">Metal-binding</keyword>
<gene>
    <name evidence="9" type="ORF">FLL46_08400</name>
</gene>
<evidence type="ECO:0000256" key="5">
    <source>
        <dbReference type="ARBA" id="ARBA00023004"/>
    </source>
</evidence>
<evidence type="ECO:0000256" key="4">
    <source>
        <dbReference type="ARBA" id="ARBA00022982"/>
    </source>
</evidence>
<dbReference type="Proteomes" id="UP000315439">
    <property type="component" value="Unassembled WGS sequence"/>
</dbReference>
<dbReference type="GO" id="GO:0005506">
    <property type="term" value="F:iron ion binding"/>
    <property type="evidence" value="ECO:0007669"/>
    <property type="project" value="InterPro"/>
</dbReference>
<dbReference type="OrthoDB" id="9814708at2"/>
<dbReference type="PRINTS" id="PR00607">
    <property type="entry name" value="CYTCHROMECIE"/>
</dbReference>
<proteinExistence type="predicted"/>
<keyword evidence="10" id="KW-1185">Reference proteome</keyword>
<evidence type="ECO:0000259" key="8">
    <source>
        <dbReference type="PROSITE" id="PS51007"/>
    </source>
</evidence>
<name>A0A545UGW2_9GAMM</name>
<protein>
    <submittedName>
        <fullName evidence="9">Cytochrome c5 family protein</fullName>
    </submittedName>
</protein>